<proteinExistence type="predicted"/>
<comment type="caution">
    <text evidence="1">The sequence shown here is derived from an EMBL/GenBank/DDBJ whole genome shotgun (WGS) entry which is preliminary data.</text>
</comment>
<dbReference type="EMBL" id="JBBPBM010000236">
    <property type="protein sequence ID" value="KAK8499432.1"/>
    <property type="molecule type" value="Genomic_DNA"/>
</dbReference>
<keyword evidence="2" id="KW-1185">Reference proteome</keyword>
<organism evidence="1 2">
    <name type="scientific">Hibiscus sabdariffa</name>
    <name type="common">roselle</name>
    <dbReference type="NCBI Taxonomy" id="183260"/>
    <lineage>
        <taxon>Eukaryota</taxon>
        <taxon>Viridiplantae</taxon>
        <taxon>Streptophyta</taxon>
        <taxon>Embryophyta</taxon>
        <taxon>Tracheophyta</taxon>
        <taxon>Spermatophyta</taxon>
        <taxon>Magnoliopsida</taxon>
        <taxon>eudicotyledons</taxon>
        <taxon>Gunneridae</taxon>
        <taxon>Pentapetalae</taxon>
        <taxon>rosids</taxon>
        <taxon>malvids</taxon>
        <taxon>Malvales</taxon>
        <taxon>Malvaceae</taxon>
        <taxon>Malvoideae</taxon>
        <taxon>Hibiscus</taxon>
    </lineage>
</organism>
<dbReference type="PANTHER" id="PTHR35218:SF9">
    <property type="entry name" value="ENDONUCLEASE_EXONUCLEASE_PHOSPHATASE DOMAIN-CONTAINING PROTEIN"/>
    <property type="match status" value="1"/>
</dbReference>
<accession>A0ABR2AYR0</accession>
<name>A0ABR2AYR0_9ROSI</name>
<dbReference type="Gene3D" id="3.60.10.10">
    <property type="entry name" value="Endonuclease/exonuclease/phosphatase"/>
    <property type="match status" value="1"/>
</dbReference>
<protein>
    <submittedName>
        <fullName evidence="1">Uncharacterized protein</fullName>
    </submittedName>
</protein>
<dbReference type="Proteomes" id="UP001472677">
    <property type="component" value="Unassembled WGS sequence"/>
</dbReference>
<evidence type="ECO:0000313" key="2">
    <source>
        <dbReference type="Proteomes" id="UP001472677"/>
    </source>
</evidence>
<dbReference type="PANTHER" id="PTHR35218">
    <property type="entry name" value="RNASE H DOMAIN-CONTAINING PROTEIN"/>
    <property type="match status" value="1"/>
</dbReference>
<dbReference type="InterPro" id="IPR036691">
    <property type="entry name" value="Endo/exonu/phosph_ase_sf"/>
</dbReference>
<sequence>MSKKETFRTLNNLIAKHKPCIVFLMETKQAKAKLEMMKTWFEFPYSFYVDLVGRAGGLALWLILEVKLTTMLVSKNYIDSSMLINGEPPYRKGKAEIWEFLTNVRSNDFDPWCILSDSNIVCSQEEKIGGNSHDSNRAAPF</sequence>
<evidence type="ECO:0000313" key="1">
    <source>
        <dbReference type="EMBL" id="KAK8499432.1"/>
    </source>
</evidence>
<gene>
    <name evidence="1" type="ORF">V6N12_012487</name>
</gene>
<dbReference type="SUPFAM" id="SSF56219">
    <property type="entry name" value="DNase I-like"/>
    <property type="match status" value="1"/>
</dbReference>
<reference evidence="1 2" key="1">
    <citation type="journal article" date="2024" name="G3 (Bethesda)">
        <title>Genome assembly of Hibiscus sabdariffa L. provides insights into metabolisms of medicinal natural products.</title>
        <authorList>
            <person name="Kim T."/>
        </authorList>
    </citation>
    <scope>NUCLEOTIDE SEQUENCE [LARGE SCALE GENOMIC DNA]</scope>
    <source>
        <strain evidence="1">TK-2024</strain>
        <tissue evidence="1">Old leaves</tissue>
    </source>
</reference>